<evidence type="ECO:0000313" key="2">
    <source>
        <dbReference type="EMBL" id="RGE57325.1"/>
    </source>
</evidence>
<evidence type="ECO:0008006" key="6">
    <source>
        <dbReference type="Google" id="ProtNLM"/>
    </source>
</evidence>
<evidence type="ECO:0000313" key="5">
    <source>
        <dbReference type="Proteomes" id="UP000261166"/>
    </source>
</evidence>
<keyword evidence="4" id="KW-1185">Reference proteome</keyword>
<reference evidence="2 5" key="1">
    <citation type="submission" date="2018-08" db="EMBL/GenBank/DDBJ databases">
        <title>A genome reference for cultivated species of the human gut microbiota.</title>
        <authorList>
            <person name="Zou Y."/>
            <person name="Xue W."/>
            <person name="Luo G."/>
        </authorList>
    </citation>
    <scope>NUCLEOTIDE SEQUENCE [LARGE SCALE GENOMIC DNA]</scope>
    <source>
        <strain evidence="3 5">AF26-4BH</strain>
        <strain evidence="2">TF05-5AC</strain>
    </source>
</reference>
<sequence>MDKNGQNLSGSKTKNLSVYDDGNIPEVDLPLPDDSTQDVIPDEVPRKDGPGGENSNKNND</sequence>
<dbReference type="RefSeq" id="WP_025488490.1">
    <property type="nucleotide sequence ID" value="NZ_CALBAU010000144.1"/>
</dbReference>
<dbReference type="EMBL" id="QVLV01000016">
    <property type="protein sequence ID" value="RGE57325.1"/>
    <property type="molecule type" value="Genomic_DNA"/>
</dbReference>
<organism evidence="2 4">
    <name type="scientific">Eisenbergiella massiliensis</name>
    <dbReference type="NCBI Taxonomy" id="1720294"/>
    <lineage>
        <taxon>Bacteria</taxon>
        <taxon>Bacillati</taxon>
        <taxon>Bacillota</taxon>
        <taxon>Clostridia</taxon>
        <taxon>Lachnospirales</taxon>
        <taxon>Lachnospiraceae</taxon>
        <taxon>Eisenbergiella</taxon>
    </lineage>
</organism>
<feature type="region of interest" description="Disordered" evidence="1">
    <location>
        <begin position="1"/>
        <end position="60"/>
    </location>
</feature>
<name>A0A3E3HZQ0_9FIRM</name>
<dbReference type="Proteomes" id="UP000260812">
    <property type="component" value="Unassembled WGS sequence"/>
</dbReference>
<accession>A0A3E3HZQ0</accession>
<dbReference type="AlphaFoldDB" id="A0A3E3HZQ0"/>
<dbReference type="EMBL" id="QVLU01000007">
    <property type="protein sequence ID" value="RGE72102.1"/>
    <property type="molecule type" value="Genomic_DNA"/>
</dbReference>
<comment type="caution">
    <text evidence="2">The sequence shown here is derived from an EMBL/GenBank/DDBJ whole genome shotgun (WGS) entry which is preliminary data.</text>
</comment>
<evidence type="ECO:0000313" key="3">
    <source>
        <dbReference type="EMBL" id="RGE72102.1"/>
    </source>
</evidence>
<evidence type="ECO:0000313" key="4">
    <source>
        <dbReference type="Proteomes" id="UP000260812"/>
    </source>
</evidence>
<dbReference type="Proteomes" id="UP000261166">
    <property type="component" value="Unassembled WGS sequence"/>
</dbReference>
<evidence type="ECO:0000256" key="1">
    <source>
        <dbReference type="SAM" id="MobiDB-lite"/>
    </source>
</evidence>
<dbReference type="GeneID" id="97989077"/>
<feature type="compositionally biased region" description="Polar residues" evidence="1">
    <location>
        <begin position="1"/>
        <end position="16"/>
    </location>
</feature>
<dbReference type="GeneID" id="86052532"/>
<dbReference type="OrthoDB" id="2065288at2"/>
<proteinExistence type="predicted"/>
<gene>
    <name evidence="3" type="ORF">DWY69_09335</name>
    <name evidence="2" type="ORF">DXC51_19930</name>
</gene>
<protein>
    <recommendedName>
        <fullName evidence="6">AE-binding protein</fullName>
    </recommendedName>
</protein>